<dbReference type="GO" id="GO:0048513">
    <property type="term" value="P:animal organ development"/>
    <property type="evidence" value="ECO:0007669"/>
    <property type="project" value="UniProtKB-ARBA"/>
</dbReference>
<dbReference type="CDD" id="cd00054">
    <property type="entry name" value="EGF_CA"/>
    <property type="match status" value="2"/>
</dbReference>
<dbReference type="GeneID" id="108254318"/>
<sequence>MFFFSLFVFNMKHLPWALFGLILISSSEGVELGVGDITTVYKFNTLGDGESVKYLKTCTAASLQENDQGLPLFNITADTPLPESTIPPLYDGNKNKAIIWQQLMNNGSTVPIHIPAYANIVSDFSQLLWSYDFSFGYSIIDKNIKVLKEKTVKVTDKDTLLFERDDFIQDTINSEFIQIKGKVGSSIELRLNFQSTQYIEVTLGSSEIKVCHKYRHGNVDKCHSGPGYTADQNENFDVMLTSVTGGRFGWYLFVYDHVSDKIQMNNLKPEGDLKSIYHQFGRIDKDYDNQTEFHVEYKIIQAYPPSTIVSPWIDLRTNTSLVILYLRKGHNRVRVAVEEDKTKNILNLDYRESIVKIIRMDIALVLAKYDVIVPEAWTNQKRIKVHFENDSNIFINNIWEEKYLDLYKIKNAKSCEKSKLDEIYNIQKCEKCVHTGNEKTNSICSNGGLPVDITCSCPPGFAGKQCEIACGENRFGHKCSKMCSKSSNECKGMVLCTSYYGCSCATGYQGEQCLEHCPEGYYGADCKEKCGQCADGCDQYTGACRGGCTTPYLIWPACKYSHSYLKLPPIVLNSSFNTVDLHIDFTPSNIEKSYDHTSFYRVQYREDKNETWNNGPYEEFNSIPMNTTIDGLKPGTIYLFRVLLIDETLETHDPDLSKSIQAKTKCTVVEREENLKVNSVTNTSISLTWNGDTNLGAEECPFINYILELEKTENGFDSQKIVNIKGNSYQFETLSPGQTYHIKLKKNTIYGESIPISSVNVTTDDIIDLSKEISGVTLKQTESQVNIEWFRSFLYKIYYIKYKVIRRLSCKQDIIESPLQVVTSDRTYYTLPYLEPNAQYQIFVTADKNQNMKAYNLTFITSSRVPDISPTLLTQKFKVTNESAKLYWTDFSLSCQHINGIFKKYNIELHDTQDNRLHMYETKNNHLEMTGLRPQTQYTVKVRYVNHIGFNRLIYVEHNFTTKATPKFEAQELTAYKTSSDVIGLRWKMPETNYTITKISIQLHSDIWNKTIDMDMTTPSSQPSSFQCKPWPSYICLDVTELKQNTKYRITVNVFSKEFPEGNPSQAINAVTRETMPSAVSDIKMSISDTNKTLSWRIPDLLNGVLRKFVIEVEHLSSFDETLCCQNIVVIDYTVASEQEIYSHILEDIKNASSYQITIRPFTKRLGPEAHQIFEIPPPHIPINKMPRVEVDDVAMVWSQTQTSHAEESSTEYSALASDILIIVHELNEGTNVTSEVLGFRNDMNHILNSNNWWVTHVCAAHDDNCSVDIDAEEGEDREVPDYGQVLNKPLLGGNSYRIVVVQVNKYLSARSYTVVMSKQFQKKKRDCVGDITTVYKFNTLGDGESVKYLKTCTAASLQENDQGLPLFNITADTPLPESTIPPLYDGNKNKAIIWQQLMNNGSTVPIHIPAYANIVSDFSQLLWSYDFSFGYSIIDKNIKVLKEKTVKVTDKDTLLFERDDFIQDTINSEFIQIKGKVGSSIELRLNFQSTQYIEVTLGSSEIKVCHKYRHGNVDKCHSGPGYTADQNENFDVMLTSVTGGRFGWYLFVYDHVSDKIQMNNLKPEGDLKSIYHQFGRIDKDYDNQTEFHVEYKIIQAYPPSTIVSPWIDLRTNTSLVILYLRKGHNRVRVAVEEDKTKNILNLDYRESIVKIIRMDIALVLAKYDVIVPEAWTNQKRIKVHFENDSNIFINNIWEEKYLDLYKIKNAKSCEKSKLDEIYNIQKCEKCVHTGNEKTNSICSNGGLPVDITCSCPPGFAGKQCEIACGENRFGHKCSKMCSKSSNECKGMVLCTSYYGCSCATGYQGEQCLEHCPEGYYGADCKEKCGQCADGCDQYTGACRGGCTTPYLIWPACKYSHSYLKLPPIVLNSSFNTVDLHIDFTPSNIEKSYDHTSFYRVQYREDKNETWNNGPYEEFNSIPMNTTIDGLKPGTIYLFRVLLIDETLETHDPDLSKSIQAKTKCTVVEREENLKVNSVTNTSISLTWNGDTNLGAEECPFINYILELEKTENGFDSQKIVNIKGNSYQFETLSPGQTYHIKLKKNTIYGESIPISSVNVTTDDIIDLSKEISGVTLKQTESQVNIEWFRSFLYKIYYIKYKVIRRLSCKQDVIESPLQVVTSDRTYYNLPYLEPNAQYQLFVTADKNQNMKAYNLTFVTISRVPDISPTLLTQKFKVTNESAKLYWTDFSLSCQHINGIFKKYNIELYDTQNNSLHMYETKNNHLEMTGLRPQTQYTVKVRYVNHIGFNRLIYVEHNFTTKATPVLEVQELTAYKTSSDVIGLRWKMPDANYTITKISIQLHSDIWNKTIDMDMTTSSSQPSSFQCKPWPSYSCRDVTELKQNTKYKIMVNVFNEEFPEGNPSQAIYAITRETMPSAVSDIKMSISDTNKTLSWRIPDLLNGILRKFVIEVEHLSSFDETLCCQNIVVIDYTVTSEQEIYSHILQDIKNASSYQITIRPFTKRLGPEASQTFVIPPPHIPINKMPRVEVDGVAVVWSQIGHAEESSTEYSALASDILIIVHELNEDTNVTSEVFGFRDDMNHILNSNNWWVTHVCAAHDDN</sequence>
<protein>
    <submittedName>
        <fullName evidence="6">Uncharacterized protein LOC108254318</fullName>
    </submittedName>
</protein>
<feature type="domain" description="Fibronectin type-III" evidence="4">
    <location>
        <begin position="2264"/>
        <end position="2370"/>
    </location>
</feature>
<dbReference type="InterPro" id="IPR002049">
    <property type="entry name" value="LE_dom"/>
</dbReference>
<evidence type="ECO:0000313" key="5">
    <source>
        <dbReference type="Proteomes" id="UP000079169"/>
    </source>
</evidence>
<dbReference type="CDD" id="cd00055">
    <property type="entry name" value="EGF_Lam"/>
    <property type="match status" value="2"/>
</dbReference>
<name>A0A3Q0JKR9_DIACI</name>
<dbReference type="GO" id="GO:0016020">
    <property type="term" value="C:membrane"/>
    <property type="evidence" value="ECO:0007669"/>
    <property type="project" value="UniProtKB-SubCell"/>
</dbReference>
<accession>A0A3Q0JKR9</accession>
<dbReference type="RefSeq" id="XP_026688922.1">
    <property type="nucleotide sequence ID" value="XM_026833121.1"/>
</dbReference>
<feature type="domain" description="Fibronectin type-III" evidence="4">
    <location>
        <begin position="2164"/>
        <end position="2260"/>
    </location>
</feature>
<keyword evidence="5" id="KW-1185">Reference proteome</keyword>
<dbReference type="InterPro" id="IPR000742">
    <property type="entry name" value="EGF"/>
</dbReference>
<dbReference type="InterPro" id="IPR003961">
    <property type="entry name" value="FN3_dom"/>
</dbReference>
<reference evidence="6" key="1">
    <citation type="submission" date="2025-08" db="UniProtKB">
        <authorList>
            <consortium name="RefSeq"/>
        </authorList>
    </citation>
    <scope>IDENTIFICATION</scope>
</reference>
<feature type="domain" description="Fibronectin type-III" evidence="4">
    <location>
        <begin position="1966"/>
        <end position="2061"/>
    </location>
</feature>
<dbReference type="InterPro" id="IPR050713">
    <property type="entry name" value="RTP_Phos/Ushers"/>
</dbReference>
<keyword evidence="1" id="KW-0245">EGF-like domain</keyword>
<dbReference type="Proteomes" id="UP000079169">
    <property type="component" value="Unplaced"/>
</dbReference>
<dbReference type="STRING" id="121845.A0A3Q0JKR9"/>
<dbReference type="KEGG" id="dci:108254318"/>
<feature type="domain" description="Fibronectin type-III" evidence="4">
    <location>
        <begin position="869"/>
        <end position="965"/>
    </location>
</feature>
<keyword evidence="2" id="KW-0732">Signal</keyword>
<feature type="non-terminal residue" evidence="6">
    <location>
        <position position="2558"/>
    </location>
</feature>
<dbReference type="InterPro" id="IPR036116">
    <property type="entry name" value="FN3_sf"/>
</dbReference>
<dbReference type="SUPFAM" id="SSF49265">
    <property type="entry name" value="Fibronectin type III"/>
    <property type="match status" value="6"/>
</dbReference>
<evidence type="ECO:0000256" key="1">
    <source>
        <dbReference type="PROSITE-ProRule" id="PRU00076"/>
    </source>
</evidence>
<feature type="domain" description="EGF-like" evidence="3">
    <location>
        <begin position="425"/>
        <end position="467"/>
    </location>
</feature>
<organism evidence="5 6">
    <name type="scientific">Diaphorina citri</name>
    <name type="common">Asian citrus psyllid</name>
    <dbReference type="NCBI Taxonomy" id="121845"/>
    <lineage>
        <taxon>Eukaryota</taxon>
        <taxon>Metazoa</taxon>
        <taxon>Ecdysozoa</taxon>
        <taxon>Arthropoda</taxon>
        <taxon>Hexapoda</taxon>
        <taxon>Insecta</taxon>
        <taxon>Pterygota</taxon>
        <taxon>Neoptera</taxon>
        <taxon>Paraneoptera</taxon>
        <taxon>Hemiptera</taxon>
        <taxon>Sternorrhyncha</taxon>
        <taxon>Psylloidea</taxon>
        <taxon>Psyllidae</taxon>
        <taxon>Diaphorininae</taxon>
        <taxon>Diaphorina</taxon>
    </lineage>
</organism>
<feature type="disulfide bond" evidence="1">
    <location>
        <begin position="457"/>
        <end position="466"/>
    </location>
</feature>
<dbReference type="PaxDb" id="121845-A0A3Q0JKR9"/>
<dbReference type="PROSITE" id="PS00022">
    <property type="entry name" value="EGF_1"/>
    <property type="match status" value="2"/>
</dbReference>
<feature type="disulfide bond" evidence="1">
    <location>
        <begin position="1752"/>
        <end position="1761"/>
    </location>
</feature>
<dbReference type="PANTHER" id="PTHR46957:SF3">
    <property type="entry name" value="CYTOKINE RECEPTOR"/>
    <property type="match status" value="1"/>
</dbReference>
<dbReference type="PANTHER" id="PTHR46957">
    <property type="entry name" value="CYTOKINE RECEPTOR"/>
    <property type="match status" value="1"/>
</dbReference>
<keyword evidence="1" id="KW-1015">Disulfide bond</keyword>
<feature type="chain" id="PRO_5018189247" evidence="2">
    <location>
        <begin position="30"/>
        <end position="2558"/>
    </location>
</feature>
<proteinExistence type="predicted"/>
<evidence type="ECO:0000313" key="6">
    <source>
        <dbReference type="RefSeq" id="XP_026688922.1"/>
    </source>
</evidence>
<comment type="caution">
    <text evidence="1">Lacks conserved residue(s) required for the propagation of feature annotation.</text>
</comment>
<feature type="domain" description="Fibronectin type-III" evidence="4">
    <location>
        <begin position="671"/>
        <end position="766"/>
    </location>
</feature>
<feature type="signal peptide" evidence="2">
    <location>
        <begin position="1"/>
        <end position="29"/>
    </location>
</feature>
<evidence type="ECO:0000256" key="2">
    <source>
        <dbReference type="SAM" id="SignalP"/>
    </source>
</evidence>
<evidence type="ECO:0000259" key="3">
    <source>
        <dbReference type="PROSITE" id="PS50026"/>
    </source>
</evidence>
<dbReference type="PROSITE" id="PS50853">
    <property type="entry name" value="FN3"/>
    <property type="match status" value="6"/>
</dbReference>
<dbReference type="CDD" id="cd00063">
    <property type="entry name" value="FN3"/>
    <property type="match status" value="6"/>
</dbReference>
<dbReference type="Pfam" id="PF00041">
    <property type="entry name" value="fn3"/>
    <property type="match status" value="4"/>
</dbReference>
<dbReference type="Gene3D" id="2.170.300.10">
    <property type="entry name" value="Tie2 ligand-binding domain superfamily"/>
    <property type="match status" value="2"/>
</dbReference>
<evidence type="ECO:0000259" key="4">
    <source>
        <dbReference type="PROSITE" id="PS50853"/>
    </source>
</evidence>
<dbReference type="Gene3D" id="2.60.40.10">
    <property type="entry name" value="Immunoglobulins"/>
    <property type="match status" value="10"/>
</dbReference>
<dbReference type="PROSITE" id="PS50026">
    <property type="entry name" value="EGF_3"/>
    <property type="match status" value="2"/>
</dbReference>
<gene>
    <name evidence="6" type="primary">LOC108254318</name>
</gene>
<dbReference type="InterPro" id="IPR013783">
    <property type="entry name" value="Ig-like_fold"/>
</dbReference>
<dbReference type="SMART" id="SM00181">
    <property type="entry name" value="EGF"/>
    <property type="match status" value="2"/>
</dbReference>
<dbReference type="SMART" id="SM00060">
    <property type="entry name" value="FN3"/>
    <property type="match status" value="12"/>
</dbReference>
<feature type="domain" description="EGF-like" evidence="3">
    <location>
        <begin position="1720"/>
        <end position="1762"/>
    </location>
</feature>
<dbReference type="GO" id="GO:0048731">
    <property type="term" value="P:system development"/>
    <property type="evidence" value="ECO:0007669"/>
    <property type="project" value="UniProtKB-ARBA"/>
</dbReference>
<feature type="domain" description="Fibronectin type-III" evidence="4">
    <location>
        <begin position="969"/>
        <end position="1075"/>
    </location>
</feature>